<evidence type="ECO:0000313" key="1">
    <source>
        <dbReference type="EMBL" id="KAG8185741.1"/>
    </source>
</evidence>
<gene>
    <name evidence="1" type="ORF">JTE90_000727</name>
</gene>
<proteinExistence type="predicted"/>
<name>A0AAV6UQ34_9ARAC</name>
<evidence type="ECO:0000313" key="2">
    <source>
        <dbReference type="Proteomes" id="UP000827092"/>
    </source>
</evidence>
<reference evidence="1 2" key="1">
    <citation type="journal article" date="2022" name="Nat. Ecol. Evol.">
        <title>A masculinizing supergene underlies an exaggerated male reproductive morph in a spider.</title>
        <authorList>
            <person name="Hendrickx F."/>
            <person name="De Corte Z."/>
            <person name="Sonet G."/>
            <person name="Van Belleghem S.M."/>
            <person name="Kostlbacher S."/>
            <person name="Vangestel C."/>
        </authorList>
    </citation>
    <scope>NUCLEOTIDE SEQUENCE [LARGE SCALE GENOMIC DNA]</scope>
    <source>
        <strain evidence="1">W744_W776</strain>
    </source>
</reference>
<dbReference type="Proteomes" id="UP000827092">
    <property type="component" value="Unassembled WGS sequence"/>
</dbReference>
<sequence>MAKQNEIFSSSLYLSWRAELAAWRLSYPNPPESLSLSIISHSDIETSSTRFSLLTFSSFSEDDTLVDQQRFLPHASTT</sequence>
<organism evidence="1 2">
    <name type="scientific">Oedothorax gibbosus</name>
    <dbReference type="NCBI Taxonomy" id="931172"/>
    <lineage>
        <taxon>Eukaryota</taxon>
        <taxon>Metazoa</taxon>
        <taxon>Ecdysozoa</taxon>
        <taxon>Arthropoda</taxon>
        <taxon>Chelicerata</taxon>
        <taxon>Arachnida</taxon>
        <taxon>Araneae</taxon>
        <taxon>Araneomorphae</taxon>
        <taxon>Entelegynae</taxon>
        <taxon>Araneoidea</taxon>
        <taxon>Linyphiidae</taxon>
        <taxon>Erigoninae</taxon>
        <taxon>Oedothorax</taxon>
    </lineage>
</organism>
<comment type="caution">
    <text evidence="1">The sequence shown here is derived from an EMBL/GenBank/DDBJ whole genome shotgun (WGS) entry which is preliminary data.</text>
</comment>
<dbReference type="AlphaFoldDB" id="A0AAV6UQ34"/>
<dbReference type="EMBL" id="JAFNEN010000325">
    <property type="protein sequence ID" value="KAG8185741.1"/>
    <property type="molecule type" value="Genomic_DNA"/>
</dbReference>
<protein>
    <submittedName>
        <fullName evidence="1">Uncharacterized protein</fullName>
    </submittedName>
</protein>
<keyword evidence="2" id="KW-1185">Reference proteome</keyword>
<accession>A0AAV6UQ34</accession>